<keyword evidence="1" id="KW-0472">Membrane</keyword>
<feature type="transmembrane region" description="Helical" evidence="1">
    <location>
        <begin position="993"/>
        <end position="1011"/>
    </location>
</feature>
<feature type="transmembrane region" description="Helical" evidence="1">
    <location>
        <begin position="671"/>
        <end position="690"/>
    </location>
</feature>
<comment type="caution">
    <text evidence="2">The sequence shown here is derived from an EMBL/GenBank/DDBJ whole genome shotgun (WGS) entry which is preliminary data.</text>
</comment>
<proteinExistence type="predicted"/>
<keyword evidence="1" id="KW-1133">Transmembrane helix</keyword>
<evidence type="ECO:0000313" key="2">
    <source>
        <dbReference type="EMBL" id="PRP87562.1"/>
    </source>
</evidence>
<feature type="transmembrane region" description="Helical" evidence="1">
    <location>
        <begin position="792"/>
        <end position="820"/>
    </location>
</feature>
<keyword evidence="3" id="KW-1185">Reference proteome</keyword>
<keyword evidence="1" id="KW-0812">Transmembrane</keyword>
<accession>A0A2P6NUB9</accession>
<dbReference type="OrthoDB" id="2018448at2759"/>
<name>A0A2P6NUB9_9EUKA</name>
<dbReference type="PANTHER" id="PTHR11319:SF35">
    <property type="entry name" value="OUTER MEMBRANE PROTEIN PMPC-RELATED"/>
    <property type="match status" value="1"/>
</dbReference>
<dbReference type="EMBL" id="MDYQ01000019">
    <property type="protein sequence ID" value="PRP87562.1"/>
    <property type="molecule type" value="Genomic_DNA"/>
</dbReference>
<protein>
    <submittedName>
        <fullName evidence="2">Uncharacterized protein</fullName>
    </submittedName>
</protein>
<evidence type="ECO:0000256" key="1">
    <source>
        <dbReference type="SAM" id="Phobius"/>
    </source>
</evidence>
<dbReference type="PANTHER" id="PTHR11319">
    <property type="entry name" value="G PROTEIN-COUPLED RECEPTOR-RELATED"/>
    <property type="match status" value="1"/>
</dbReference>
<sequence length="1039" mass="115950">MKWFVRFRLNISDSSDRSRLPTDGVDEGPTVAEDIPDHLDDTIGRDAGQCLIPFPRLTCQSHKLIYQTASSESVHWERIFVLNCTFFWSHVSEVVITSSLLSDSKAEIAGSLSYISVNDTHMSNSWFFTTASNNSYISFAHNAIAGSAITFTCKQLGESHHIASHNQIETSSITFDSQGQMRSIQFNDNHGLEDGYLYAEYQYTEYKSSSVLFTVEDNTLRELVTSVISMIRTSMLMQNNTIGRVVLALQRNFGHFDLHVVENLLEDLSISSRSLYTIQIDRLTSRNASLSLDKAILTINSSSVHSMSVQRVGCMYPTQDILHDNDMTHVTHLSCMHGASIHIFRNRFFSYHLSSIHDSFPLFVRDPDRILIRENSWKGSVGPALWIDRYLESIIEISSSDIMDYGYVTGVGAAISLSDIVGSKIVISDVNVTNCRANTGGGIGIVARNSEISMRNVRMINNSATLDGGAASMWGSSNVVLSIRNCTFLENIASHGSTLSVMEFERFEMSGNVIYASPLDMDTDHTVVFAGNSISHDNDIHCPPLTVLSEVQNGGYSWSCSPCEDGRYVSGTSELIRGNIFNDTCQICPPNTVCRRGVIPRAKAGFWCEEDPNGHLYCIDCPSGYCKSVEHPWDNSCESHHRGILCGDCEDGYTIGFLSSRCQSMEQCSNWYGLVVFLLPCLYVTALLFLPIGDGSVWKTLSFFLQTAPLLVSRRYFDGIMGLFALTISPKNGESTGNLGFCLGKLDYVQREFIVLYAPVVTVMALGMGWFLNDVFLRQESRTFVPGGSRSWASRFSTGITTACLLVYGGVLSICLKLSFCIQVGDHGSVMYNSGSMSCHSAWRPILLTIYMVILLPSPFAKIETEDDTNINGRTHGFRRLLQRRLQVSGLLPFECSPLYRYWETVYMLRRLAVAVIYVLTVNTIWNQTALRLLTLLSFGSHALVQPFKTRPGHVLETACLLSLACMSAISNFEDKSYYIIAEVNCKEEEELKGGQIVLVVMPLVVGFIFATRKMWKKISKIFQKKEVSERLLVNGEDE</sequence>
<gene>
    <name evidence="2" type="ORF">PROFUN_04589</name>
</gene>
<dbReference type="InterPro" id="IPR011050">
    <property type="entry name" value="Pectin_lyase_fold/virulence"/>
</dbReference>
<evidence type="ECO:0000313" key="3">
    <source>
        <dbReference type="Proteomes" id="UP000241769"/>
    </source>
</evidence>
<reference evidence="2 3" key="1">
    <citation type="journal article" date="2018" name="Genome Biol. Evol.">
        <title>Multiple Roots of Fruiting Body Formation in Amoebozoa.</title>
        <authorList>
            <person name="Hillmann F."/>
            <person name="Forbes G."/>
            <person name="Novohradska S."/>
            <person name="Ferling I."/>
            <person name="Riege K."/>
            <person name="Groth M."/>
            <person name="Westermann M."/>
            <person name="Marz M."/>
            <person name="Spaller T."/>
            <person name="Winckler T."/>
            <person name="Schaap P."/>
            <person name="Glockner G."/>
        </authorList>
    </citation>
    <scope>NUCLEOTIDE SEQUENCE [LARGE SCALE GENOMIC DNA]</scope>
    <source>
        <strain evidence="2 3">Jena</strain>
    </source>
</reference>
<dbReference type="Proteomes" id="UP000241769">
    <property type="component" value="Unassembled WGS sequence"/>
</dbReference>
<dbReference type="SUPFAM" id="SSF51126">
    <property type="entry name" value="Pectin lyase-like"/>
    <property type="match status" value="1"/>
</dbReference>
<dbReference type="InParanoid" id="A0A2P6NUB9"/>
<dbReference type="AlphaFoldDB" id="A0A2P6NUB9"/>
<feature type="transmembrane region" description="Helical" evidence="1">
    <location>
        <begin position="753"/>
        <end position="772"/>
    </location>
</feature>
<organism evidence="2 3">
    <name type="scientific">Planoprotostelium fungivorum</name>
    <dbReference type="NCBI Taxonomy" id="1890364"/>
    <lineage>
        <taxon>Eukaryota</taxon>
        <taxon>Amoebozoa</taxon>
        <taxon>Evosea</taxon>
        <taxon>Variosea</taxon>
        <taxon>Cavosteliida</taxon>
        <taxon>Cavosteliaceae</taxon>
        <taxon>Planoprotostelium</taxon>
    </lineage>
</organism>
<feature type="transmembrane region" description="Helical" evidence="1">
    <location>
        <begin position="912"/>
        <end position="934"/>
    </location>
</feature>